<gene>
    <name evidence="5" type="primary">kptA</name>
    <name evidence="6" type="ordered locus">HPL003_12160</name>
</gene>
<evidence type="ECO:0000313" key="6">
    <source>
        <dbReference type="EMBL" id="AET59189.1"/>
    </source>
</evidence>
<protein>
    <recommendedName>
        <fullName evidence="5">Probable RNA 2'-phosphotransferase</fullName>
        <ecNumber evidence="5">2.7.1.-</ecNumber>
    </recommendedName>
</protein>
<keyword evidence="2 5" id="KW-0808">Transferase</keyword>
<comment type="similarity">
    <text evidence="1 5">Belongs to the KptA/TPT1 family.</text>
</comment>
<dbReference type="Gene3D" id="3.20.170.30">
    <property type="match status" value="1"/>
</dbReference>
<reference key="2">
    <citation type="submission" date="2011-11" db="EMBL/GenBank/DDBJ databases">
        <authorList>
            <person name="Shin S.H."/>
            <person name="Kim S."/>
            <person name="Kim J.Y."/>
        </authorList>
    </citation>
    <scope>NUCLEOTIDE SEQUENCE</scope>
    <source>
        <strain>HPL-003</strain>
    </source>
</reference>
<dbReference type="EMBL" id="CP003107">
    <property type="protein sequence ID" value="AET59189.1"/>
    <property type="molecule type" value="Genomic_DNA"/>
</dbReference>
<dbReference type="InterPro" id="IPR022928">
    <property type="entry name" value="RNA_2'-PTrans_KptA"/>
</dbReference>
<dbReference type="GO" id="GO:0003950">
    <property type="term" value="F:NAD+ poly-ADP-ribosyltransferase activity"/>
    <property type="evidence" value="ECO:0007669"/>
    <property type="project" value="InterPro"/>
</dbReference>
<dbReference type="SUPFAM" id="SSF56399">
    <property type="entry name" value="ADP-ribosylation"/>
    <property type="match status" value="1"/>
</dbReference>
<dbReference type="InterPro" id="IPR042081">
    <property type="entry name" value="RNA_2'-PTrans_C"/>
</dbReference>
<dbReference type="GO" id="GO:0006388">
    <property type="term" value="P:tRNA splicing, via endonucleolytic cleavage and ligation"/>
    <property type="evidence" value="ECO:0007669"/>
    <property type="project" value="UniProtKB-UniRule"/>
</dbReference>
<dbReference type="AlphaFoldDB" id="G7W209"/>
<evidence type="ECO:0000313" key="7">
    <source>
        <dbReference type="Proteomes" id="UP000005876"/>
    </source>
</evidence>
<dbReference type="PANTHER" id="PTHR12684:SF2">
    <property type="entry name" value="TRNA 2'-PHOSPHOTRANSFERASE 1"/>
    <property type="match status" value="1"/>
</dbReference>
<dbReference type="EC" id="2.7.1.-" evidence="5"/>
<evidence type="ECO:0000256" key="2">
    <source>
        <dbReference type="ARBA" id="ARBA00022679"/>
    </source>
</evidence>
<evidence type="ECO:0000256" key="5">
    <source>
        <dbReference type="HAMAP-Rule" id="MF_00299"/>
    </source>
</evidence>
<dbReference type="InterPro" id="IPR042080">
    <property type="entry name" value="RNA_2'-PTrans_N"/>
</dbReference>
<dbReference type="STRING" id="985665.HPL003_12160"/>
<dbReference type="Pfam" id="PF01885">
    <property type="entry name" value="PTS_2-RNA"/>
    <property type="match status" value="1"/>
</dbReference>
<evidence type="ECO:0000256" key="1">
    <source>
        <dbReference type="ARBA" id="ARBA00009836"/>
    </source>
</evidence>
<dbReference type="RefSeq" id="WP_014279918.1">
    <property type="nucleotide sequence ID" value="NC_016641.1"/>
</dbReference>
<dbReference type="KEGG" id="pta:HPL003_12160"/>
<dbReference type="InterPro" id="IPR002745">
    <property type="entry name" value="Ptrans_KptA/Tpt1"/>
</dbReference>
<dbReference type="Proteomes" id="UP000005876">
    <property type="component" value="Chromosome"/>
</dbReference>
<dbReference type="HOGENOM" id="CLU_052998_4_0_9"/>
<comment type="function">
    <text evidence="4 5">Removes the 2'-phosphate from RNA via an intermediate in which the phosphate is ADP-ribosylated by NAD followed by a presumed transesterification to release the RNA and generate ADP-ribose 1''-2''-cyclic phosphate (APPR&gt;P). May function as an ADP-ribosylase.</text>
</comment>
<keyword evidence="3 5" id="KW-0520">NAD</keyword>
<dbReference type="PANTHER" id="PTHR12684">
    <property type="entry name" value="PUTATIVE PHOSPHOTRANSFERASE"/>
    <property type="match status" value="1"/>
</dbReference>
<sequence>MTYQELSKEVSYALRHAPWEYELEIDDEGWVSIEQLIESFATNDKWIQLETNDLIEMVNSSEKKRHEIQGNKIRALYGHSMTNKILKEEKEPPNVLYHGTAKRFLDSIKVKGLLPQARQYVHLSADTDTAIQVGKRRDNEPQILKVRAMEAYTQGVKFYYGNDKVWLADFIGAKYIEF</sequence>
<proteinExistence type="inferred from homology"/>
<evidence type="ECO:0000256" key="3">
    <source>
        <dbReference type="ARBA" id="ARBA00023027"/>
    </source>
</evidence>
<name>G7W209_PAETH</name>
<evidence type="ECO:0000256" key="4">
    <source>
        <dbReference type="ARBA" id="ARBA00025212"/>
    </source>
</evidence>
<reference evidence="7" key="1">
    <citation type="submission" date="2011-11" db="EMBL/GenBank/DDBJ databases">
        <title>Complete sequence of Paenibacillus terrae HPL-003.</title>
        <authorList>
            <person name="Shin S.H."/>
            <person name="Kim S."/>
            <person name="Kim J.Y."/>
        </authorList>
    </citation>
    <scope>NUCLEOTIDE SEQUENCE [LARGE SCALE GENOMIC DNA]</scope>
    <source>
        <strain evidence="7">HPL-003</strain>
    </source>
</reference>
<reference evidence="6 7" key="3">
    <citation type="journal article" date="2012" name="J. Bacteriol.">
        <title>Genome Sequence of Paenibacillus terrae HPL-003, a Xylanase-Producing Bacterium Isolated from Soil Found in Forest Residue.</title>
        <authorList>
            <person name="Shin S.H."/>
            <person name="Kim S."/>
            <person name="Kim J.Y."/>
            <person name="Song H.Y."/>
            <person name="Cho S.J."/>
            <person name="Kim D.R."/>
            <person name="Lee K.I."/>
            <person name="Lim H.K."/>
            <person name="Park N.J."/>
            <person name="Hwang I.T."/>
            <person name="Yang K.S."/>
        </authorList>
    </citation>
    <scope>NUCLEOTIDE SEQUENCE [LARGE SCALE GENOMIC DNA]</scope>
    <source>
        <strain evidence="6 7">HPL-003</strain>
    </source>
</reference>
<dbReference type="GO" id="GO:0000215">
    <property type="term" value="F:tRNA 2'-phosphotransferase activity"/>
    <property type="evidence" value="ECO:0007669"/>
    <property type="project" value="TreeGrafter"/>
</dbReference>
<accession>G7W209</accession>
<organism evidence="6 7">
    <name type="scientific">Paenibacillus terrae (strain HPL-003)</name>
    <dbReference type="NCBI Taxonomy" id="985665"/>
    <lineage>
        <taxon>Bacteria</taxon>
        <taxon>Bacillati</taxon>
        <taxon>Bacillota</taxon>
        <taxon>Bacilli</taxon>
        <taxon>Bacillales</taxon>
        <taxon>Paenibacillaceae</taxon>
        <taxon>Paenibacillus</taxon>
    </lineage>
</organism>
<dbReference type="Gene3D" id="1.10.10.970">
    <property type="entry name" value="RNA 2'-phosphotransferase, Tpt1/KptA family, N-terminal domain"/>
    <property type="match status" value="1"/>
</dbReference>
<dbReference type="HAMAP" id="MF_00299">
    <property type="entry name" value="KptA"/>
    <property type="match status" value="1"/>
</dbReference>
<dbReference type="eggNOG" id="COG1859">
    <property type="taxonomic scope" value="Bacteria"/>
</dbReference>
<dbReference type="OrthoDB" id="4537997at2"/>